<dbReference type="EMBL" id="FQYY01000004">
    <property type="protein sequence ID" value="SHI72972.1"/>
    <property type="molecule type" value="Genomic_DNA"/>
</dbReference>
<evidence type="ECO:0000256" key="1">
    <source>
        <dbReference type="SAM" id="SignalP"/>
    </source>
</evidence>
<keyword evidence="1" id="KW-0732">Signal</keyword>
<evidence type="ECO:0000313" key="3">
    <source>
        <dbReference type="Proteomes" id="UP000184225"/>
    </source>
</evidence>
<accession>A0A1M6DIF5</accession>
<dbReference type="Gene3D" id="2.60.120.40">
    <property type="match status" value="1"/>
</dbReference>
<dbReference type="STRING" id="579105.SAMN04488096_10412"/>
<sequence>MTKIFDKMKNFLLSITFLFTSYLAIAQVAVGTTNPDDGSAFQVDSSVGAFVPPRMTQTQMNNIPTPLEGALVYNTTRDAFYMFNGSGWIILGESKLPTLLLNKSSTGTFLLRSNAFFQLPIGNTDVSYIDSDYFTVISDGKIRIEEDGIYNITAGISTSNLPAGSRKYIIAVYQNNTLIGYVNRGNVNLPSQDFWGTSGSFLYEFADGDEIDLRYVINRTASTNETASVRFINLGFTKIN</sequence>
<evidence type="ECO:0000313" key="2">
    <source>
        <dbReference type="EMBL" id="SHI72972.1"/>
    </source>
</evidence>
<name>A0A1M6DIF5_9FLAO</name>
<gene>
    <name evidence="2" type="ORF">SAMN04488096_10412</name>
</gene>
<proteinExistence type="predicted"/>
<dbReference type="AlphaFoldDB" id="A0A1M6DIF5"/>
<feature type="signal peptide" evidence="1">
    <location>
        <begin position="1"/>
        <end position="26"/>
    </location>
</feature>
<feature type="chain" id="PRO_5013336764" description="C1q domain-containing protein" evidence="1">
    <location>
        <begin position="27"/>
        <end position="240"/>
    </location>
</feature>
<evidence type="ECO:0008006" key="4">
    <source>
        <dbReference type="Google" id="ProtNLM"/>
    </source>
</evidence>
<dbReference type="Proteomes" id="UP000184225">
    <property type="component" value="Unassembled WGS sequence"/>
</dbReference>
<dbReference type="InterPro" id="IPR008983">
    <property type="entry name" value="Tumour_necrosis_fac-like_dom"/>
</dbReference>
<reference evidence="2 3" key="1">
    <citation type="submission" date="2016-11" db="EMBL/GenBank/DDBJ databases">
        <authorList>
            <person name="Jaros S."/>
            <person name="Januszkiewicz K."/>
            <person name="Wedrychowicz H."/>
        </authorList>
    </citation>
    <scope>NUCLEOTIDE SEQUENCE [LARGE SCALE GENOMIC DNA]</scope>
    <source>
        <strain evidence="2 3">DSM 21425</strain>
    </source>
</reference>
<protein>
    <recommendedName>
        <fullName evidence="4">C1q domain-containing protein</fullName>
    </recommendedName>
</protein>
<organism evidence="2 3">
    <name type="scientific">Mesonia phycicola</name>
    <dbReference type="NCBI Taxonomy" id="579105"/>
    <lineage>
        <taxon>Bacteria</taxon>
        <taxon>Pseudomonadati</taxon>
        <taxon>Bacteroidota</taxon>
        <taxon>Flavobacteriia</taxon>
        <taxon>Flavobacteriales</taxon>
        <taxon>Flavobacteriaceae</taxon>
        <taxon>Mesonia</taxon>
    </lineage>
</organism>
<keyword evidence="3" id="KW-1185">Reference proteome</keyword>